<dbReference type="NCBIfam" id="TIGR03061">
    <property type="entry name" value="pip_yhgE_Nterm"/>
    <property type="match status" value="1"/>
</dbReference>
<evidence type="ECO:0000313" key="8">
    <source>
        <dbReference type="EMBL" id="MDA7026004.1"/>
    </source>
</evidence>
<dbReference type="InterPro" id="IPR013525">
    <property type="entry name" value="ABC2_TM"/>
</dbReference>
<dbReference type="InterPro" id="IPR017501">
    <property type="entry name" value="Phage_infect_YhgE_C"/>
</dbReference>
<feature type="transmembrane region" description="Helical" evidence="6">
    <location>
        <begin position="530"/>
        <end position="552"/>
    </location>
</feature>
<evidence type="ECO:0000256" key="3">
    <source>
        <dbReference type="ARBA" id="ARBA00022989"/>
    </source>
</evidence>
<dbReference type="Gene3D" id="3.40.1710.10">
    <property type="entry name" value="abc type-2 transporter like domain"/>
    <property type="match status" value="1"/>
</dbReference>
<evidence type="ECO:0000256" key="4">
    <source>
        <dbReference type="ARBA" id="ARBA00023136"/>
    </source>
</evidence>
<reference evidence="8 9" key="1">
    <citation type="submission" date="2023-01" db="EMBL/GenBank/DDBJ databases">
        <title>Bacillus changyiensis sp. nov., isolated from a coastal deposit.</title>
        <authorList>
            <person name="Xiao G."/>
            <person name="Lai Q."/>
            <person name="Hu Z."/>
            <person name="Shao Z."/>
        </authorList>
    </citation>
    <scope>NUCLEOTIDE SEQUENCE [LARGE SCALE GENOMIC DNA]</scope>
    <source>
        <strain evidence="8 9">CLL-7-23</strain>
    </source>
</reference>
<protein>
    <submittedName>
        <fullName evidence="8">YhgE/Pip domain-containing protein</fullName>
    </submittedName>
</protein>
<sequence length="721" mass="79108">MNVLRNQWRELYTNKKLLISVIGVLFIPLIYSSVFLAAYWDPYGNVDQLPVAVVNADKGTTYEGKDLHIGDDLVKKMKEDKKFDWHFTSKDTALDGLKNEEYYMVVEIPKDFSKNASTVLDKKPKKLQLIYHTNAGRNYVGAQISDKAIEKLQHSVGSEITEQYAEVIFDNFGKLAKGLVQASEGAGKLDQGLKDAKEGSQKLEKNLKKFAKSQMEFNKEGMEKFGAGNATLNKKIHELDSALAQFQQKSGELYDGSKKLQEGMSPLVSGLGQMNEKAQKLSQFEKLISDENISQLETTLSNAEKAKKEITQIAAEITKLEKALKNQKGNIKQIIESSNLLTKEQKAALAKQIEEKTGDIKLPELEQLKSRIPDFSKLPDLSNIKKKIQELKEVPDGVNKLYTGSQKIQNGMDSLTDGLALYNKKFSKAKDGSSKIADGSQKLTEKFVDLKSASKKLEDASSKLADGATTLDGGLGKLSDGSGKLSNKLSDAADKTGDIKAGKDNYNMFSDPVGVDDDKINNVSNYGTGLTPYILSLGLFVGALMITVVFDVKEPSGRPESALSWFFSKFSILLPVGILQAVIACTIILFGIGLEVESIWRFYVFSIIMSITCVLIIQFLAAALGNPGRFIAVIILVLQLGGSGGTFPVALVPEFFQTVHAALPMTYSIAGYRAIISSGDYGYMWEQAEVLGAISIMMMALIIVYFGVLLRKGKVTEQPAS</sequence>
<dbReference type="InterPro" id="IPR051328">
    <property type="entry name" value="T7SS_ABC-Transporter"/>
</dbReference>
<dbReference type="Pfam" id="PF12698">
    <property type="entry name" value="ABC2_membrane_3"/>
    <property type="match status" value="2"/>
</dbReference>
<dbReference type="Gene3D" id="1.10.287.950">
    <property type="entry name" value="Methyl-accepting chemotaxis protein"/>
    <property type="match status" value="1"/>
</dbReference>
<feature type="domain" description="ABC-2 type transporter transmembrane" evidence="7">
    <location>
        <begin position="437"/>
        <end position="709"/>
    </location>
</feature>
<comment type="subcellular location">
    <subcellularLocation>
        <location evidence="1">Membrane</location>
        <topology evidence="1">Multi-pass membrane protein</topology>
    </subcellularLocation>
</comment>
<keyword evidence="9" id="KW-1185">Reference proteome</keyword>
<feature type="transmembrane region" description="Helical" evidence="6">
    <location>
        <begin position="600"/>
        <end position="623"/>
    </location>
</feature>
<dbReference type="PANTHER" id="PTHR43077:SF5">
    <property type="entry name" value="PHAGE INFECTION PROTEIN"/>
    <property type="match status" value="1"/>
</dbReference>
<dbReference type="InterPro" id="IPR017500">
    <property type="entry name" value="Phage_infect_YhgE_N"/>
</dbReference>
<feature type="transmembrane region" description="Helical" evidence="6">
    <location>
        <begin position="572"/>
        <end position="594"/>
    </location>
</feature>
<feature type="transmembrane region" description="Helical" evidence="6">
    <location>
        <begin position="690"/>
        <end position="710"/>
    </location>
</feature>
<accession>A0ABT4X141</accession>
<dbReference type="PANTHER" id="PTHR43077">
    <property type="entry name" value="TRANSPORT PERMEASE YVFS-RELATED"/>
    <property type="match status" value="1"/>
</dbReference>
<gene>
    <name evidence="8" type="ORF">PJ311_05170</name>
</gene>
<dbReference type="NCBIfam" id="TIGR03062">
    <property type="entry name" value="pip_yhgE_Cterm"/>
    <property type="match status" value="1"/>
</dbReference>
<evidence type="ECO:0000256" key="2">
    <source>
        <dbReference type="ARBA" id="ARBA00022692"/>
    </source>
</evidence>
<dbReference type="RefSeq" id="WP_271339871.1">
    <property type="nucleotide sequence ID" value="NZ_JAQKAB010000003.1"/>
</dbReference>
<dbReference type="NCBIfam" id="TIGR03057">
    <property type="entry name" value="xxxLxxG_by_4"/>
    <property type="match status" value="1"/>
</dbReference>
<keyword evidence="4 6" id="KW-0472">Membrane</keyword>
<evidence type="ECO:0000256" key="6">
    <source>
        <dbReference type="SAM" id="Phobius"/>
    </source>
</evidence>
<evidence type="ECO:0000256" key="5">
    <source>
        <dbReference type="SAM" id="Coils"/>
    </source>
</evidence>
<feature type="transmembrane region" description="Helical" evidence="6">
    <location>
        <begin position="17"/>
        <end position="40"/>
    </location>
</feature>
<feature type="transmembrane region" description="Helical" evidence="6">
    <location>
        <begin position="630"/>
        <end position="651"/>
    </location>
</feature>
<evidence type="ECO:0000259" key="7">
    <source>
        <dbReference type="Pfam" id="PF12698"/>
    </source>
</evidence>
<feature type="domain" description="ABC-2 type transporter transmembrane" evidence="7">
    <location>
        <begin position="22"/>
        <end position="155"/>
    </location>
</feature>
<evidence type="ECO:0000256" key="1">
    <source>
        <dbReference type="ARBA" id="ARBA00004141"/>
    </source>
</evidence>
<dbReference type="Proteomes" id="UP001211894">
    <property type="component" value="Unassembled WGS sequence"/>
</dbReference>
<keyword evidence="2 6" id="KW-0812">Transmembrane</keyword>
<name>A0ABT4X141_9BACI</name>
<organism evidence="8 9">
    <name type="scientific">Bacillus changyiensis</name>
    <dbReference type="NCBI Taxonomy" id="3004103"/>
    <lineage>
        <taxon>Bacteria</taxon>
        <taxon>Bacillati</taxon>
        <taxon>Bacillota</taxon>
        <taxon>Bacilli</taxon>
        <taxon>Bacillales</taxon>
        <taxon>Bacillaceae</taxon>
        <taxon>Bacillus</taxon>
    </lineage>
</organism>
<dbReference type="EMBL" id="JAQKAB010000003">
    <property type="protein sequence ID" value="MDA7026004.1"/>
    <property type="molecule type" value="Genomic_DNA"/>
</dbReference>
<keyword evidence="5" id="KW-0175">Coiled coil</keyword>
<proteinExistence type="predicted"/>
<comment type="caution">
    <text evidence="8">The sequence shown here is derived from an EMBL/GenBank/DDBJ whole genome shotgun (WGS) entry which is preliminary data.</text>
</comment>
<dbReference type="InterPro" id="IPR023908">
    <property type="entry name" value="xxxLxxG_rpt"/>
</dbReference>
<evidence type="ECO:0000313" key="9">
    <source>
        <dbReference type="Proteomes" id="UP001211894"/>
    </source>
</evidence>
<feature type="coiled-coil region" evidence="5">
    <location>
        <begin position="193"/>
        <end position="249"/>
    </location>
</feature>
<keyword evidence="3 6" id="KW-1133">Transmembrane helix</keyword>
<feature type="coiled-coil region" evidence="5">
    <location>
        <begin position="293"/>
        <end position="337"/>
    </location>
</feature>